<feature type="domain" description="Glutaminase A N-terminal" evidence="4">
    <location>
        <begin position="265"/>
        <end position="398"/>
    </location>
</feature>
<dbReference type="InterPro" id="IPR008928">
    <property type="entry name" value="6-hairpin_glycosidase_sf"/>
</dbReference>
<dbReference type="InterPro" id="IPR052743">
    <property type="entry name" value="Glutaminase_GtaA"/>
</dbReference>
<dbReference type="InterPro" id="IPR033433">
    <property type="entry name" value="GtaA_N"/>
</dbReference>
<feature type="signal peptide" evidence="1">
    <location>
        <begin position="1"/>
        <end position="44"/>
    </location>
</feature>
<reference evidence="5" key="2">
    <citation type="submission" date="2020-09" db="EMBL/GenBank/DDBJ databases">
        <authorList>
            <person name="Sun Q."/>
            <person name="Zhou Y."/>
        </authorList>
    </citation>
    <scope>NUCLEOTIDE SEQUENCE</scope>
    <source>
        <strain evidence="5">CGMCC 1.15343</strain>
    </source>
</reference>
<evidence type="ECO:0000259" key="4">
    <source>
        <dbReference type="Pfam" id="PF17168"/>
    </source>
</evidence>
<dbReference type="PANTHER" id="PTHR31987:SF1">
    <property type="entry name" value="GLUTAMINASE A"/>
    <property type="match status" value="1"/>
</dbReference>
<feature type="chain" id="PRO_5037710005" evidence="1">
    <location>
        <begin position="45"/>
        <end position="820"/>
    </location>
</feature>
<dbReference type="SUPFAM" id="SSF48208">
    <property type="entry name" value="Six-hairpin glycosidases"/>
    <property type="match status" value="1"/>
</dbReference>
<feature type="domain" description="Glutaminase A central" evidence="3">
    <location>
        <begin position="475"/>
        <end position="812"/>
    </location>
</feature>
<dbReference type="Pfam" id="PF16334">
    <property type="entry name" value="DUF4964"/>
    <property type="match status" value="1"/>
</dbReference>
<dbReference type="InterPro" id="IPR032514">
    <property type="entry name" value="GtaA_central"/>
</dbReference>
<feature type="domain" description="DUF4964" evidence="2">
    <location>
        <begin position="45"/>
        <end position="101"/>
    </location>
</feature>
<dbReference type="InterPro" id="IPR012341">
    <property type="entry name" value="6hp_glycosidase-like_sf"/>
</dbReference>
<dbReference type="Pfam" id="PF16335">
    <property type="entry name" value="GtaA_6_Hairpin"/>
    <property type="match status" value="1"/>
</dbReference>
<dbReference type="PANTHER" id="PTHR31987">
    <property type="entry name" value="GLUTAMINASE A-RELATED"/>
    <property type="match status" value="1"/>
</dbReference>
<name>A0A916XD28_9SPHI</name>
<evidence type="ECO:0000313" key="5">
    <source>
        <dbReference type="EMBL" id="GGC62927.1"/>
    </source>
</evidence>
<dbReference type="Pfam" id="PF17168">
    <property type="entry name" value="DUF5127"/>
    <property type="match status" value="1"/>
</dbReference>
<dbReference type="InterPro" id="IPR032515">
    <property type="entry name" value="DUF4964"/>
</dbReference>
<dbReference type="AlphaFoldDB" id="A0A916XD28"/>
<evidence type="ECO:0000256" key="1">
    <source>
        <dbReference type="SAM" id="SignalP"/>
    </source>
</evidence>
<dbReference type="SUPFAM" id="SSF49785">
    <property type="entry name" value="Galactose-binding domain-like"/>
    <property type="match status" value="1"/>
</dbReference>
<gene>
    <name evidence="5" type="ORF">GCM10011387_15650</name>
</gene>
<keyword evidence="6" id="KW-1185">Reference proteome</keyword>
<organism evidence="5 6">
    <name type="scientific">Pedobacter quisquiliarum</name>
    <dbReference type="NCBI Taxonomy" id="1834438"/>
    <lineage>
        <taxon>Bacteria</taxon>
        <taxon>Pseudomonadati</taxon>
        <taxon>Bacteroidota</taxon>
        <taxon>Sphingobacteriia</taxon>
        <taxon>Sphingobacteriales</taxon>
        <taxon>Sphingobacteriaceae</taxon>
        <taxon>Pedobacter</taxon>
    </lineage>
</organism>
<protein>
    <submittedName>
        <fullName evidence="5">Glutaminase</fullName>
    </submittedName>
</protein>
<accession>A0A916XD28</accession>
<dbReference type="Gene3D" id="2.60.120.260">
    <property type="entry name" value="Galactose-binding domain-like"/>
    <property type="match status" value="1"/>
</dbReference>
<dbReference type="Proteomes" id="UP000651668">
    <property type="component" value="Unassembled WGS sequence"/>
</dbReference>
<sequence length="820" mass="92599">MVVLAPIFARFNLVKRLTKYKTNQIVKKTALLLLCFFVLFKSQAQQEAPAYPLLTNNTYFSVWSFTDKLNGSPTRHWTGKTQALQGTISVDGKLFRFMGQDVKPYLPLVSSIEGEVPKFRYTLTAPSGNWMDANYDDSSWKEDAAPFGDDQSFAKTEWRSDEIFLRKTFDVIALPAQKAYLKINHDDNIVVLLNGKEILRKEGWVHEYIYVPIPAGVLKKGKNQLAIHVKNTAGGRHIDADLVTEPVQDESIAYAEQTNVQVEATRTIYDFRAGNVNLNVTFLSPLLLNDIQLTERPISYINYTVKANDGKAHQVRINFTASSDLAVNTPGQTVTAWKQNEKGLSYLKAGTVEQPVLKKKGDDIRIDWGYLYVAVPQDYKATQLLIKSGPSLNLSTEFEFASVNNTAQSKYLMVGYDDSNPIQYFNQDLKPIWKTSDKVTFVDQLALAAAQFPDIMKRSIAFDKDLAAKTLKAGGMEYAELCKLAYRQSIAAHKIVKSPEGELLFMSKENFSNGSINTVDITYPSAPQYLIYNPELLKGMLNGIFYYSESGKWKKPFPAHDLGTYPLANGQTYGEDMPVEEAGNMLILTAAVVKADGDLTYARKHWETLTTWGNYLLNEGFDPAEQLCTDDFAGHLAHNTNLSVKAIVALGAYAQLAEKLGMKDVSAKYRAAALEMADKWEKLANSGDHYALVFDNKNTWSQKYNLVWDKLLKLNLFPKEVYTKEIAYYLTQQKTYGLPLDSRKTYTKSDWILWTATLTDNRADFLKFVKPVYKYAKETPSRVPMSDWYETTDGKQVGFQARSVVGGYFIKLLADQWNNK</sequence>
<evidence type="ECO:0000259" key="2">
    <source>
        <dbReference type="Pfam" id="PF16334"/>
    </source>
</evidence>
<dbReference type="GO" id="GO:0005975">
    <property type="term" value="P:carbohydrate metabolic process"/>
    <property type="evidence" value="ECO:0007669"/>
    <property type="project" value="InterPro"/>
</dbReference>
<dbReference type="InterPro" id="IPR008979">
    <property type="entry name" value="Galactose-bd-like_sf"/>
</dbReference>
<proteinExistence type="predicted"/>
<keyword evidence="1" id="KW-0732">Signal</keyword>
<comment type="caution">
    <text evidence="5">The sequence shown here is derived from an EMBL/GenBank/DDBJ whole genome shotgun (WGS) entry which is preliminary data.</text>
</comment>
<dbReference type="EMBL" id="BMIL01000004">
    <property type="protein sequence ID" value="GGC62927.1"/>
    <property type="molecule type" value="Genomic_DNA"/>
</dbReference>
<dbReference type="Gene3D" id="1.50.10.10">
    <property type="match status" value="1"/>
</dbReference>
<evidence type="ECO:0000313" key="6">
    <source>
        <dbReference type="Proteomes" id="UP000651668"/>
    </source>
</evidence>
<reference evidence="5" key="1">
    <citation type="journal article" date="2014" name="Int. J. Syst. Evol. Microbiol.">
        <title>Complete genome sequence of Corynebacterium casei LMG S-19264T (=DSM 44701T), isolated from a smear-ripened cheese.</title>
        <authorList>
            <consortium name="US DOE Joint Genome Institute (JGI-PGF)"/>
            <person name="Walter F."/>
            <person name="Albersmeier A."/>
            <person name="Kalinowski J."/>
            <person name="Ruckert C."/>
        </authorList>
    </citation>
    <scope>NUCLEOTIDE SEQUENCE</scope>
    <source>
        <strain evidence="5">CGMCC 1.15343</strain>
    </source>
</reference>
<evidence type="ECO:0000259" key="3">
    <source>
        <dbReference type="Pfam" id="PF16335"/>
    </source>
</evidence>